<evidence type="ECO:0000256" key="1">
    <source>
        <dbReference type="SAM" id="MobiDB-lite"/>
    </source>
</evidence>
<feature type="region of interest" description="Disordered" evidence="1">
    <location>
        <begin position="106"/>
        <end position="140"/>
    </location>
</feature>
<dbReference type="AlphaFoldDB" id="A0AAD1SCF3"/>
<organism evidence="2 3">
    <name type="scientific">Pelobates cultripes</name>
    <name type="common">Western spadefoot toad</name>
    <dbReference type="NCBI Taxonomy" id="61616"/>
    <lineage>
        <taxon>Eukaryota</taxon>
        <taxon>Metazoa</taxon>
        <taxon>Chordata</taxon>
        <taxon>Craniata</taxon>
        <taxon>Vertebrata</taxon>
        <taxon>Euteleostomi</taxon>
        <taxon>Amphibia</taxon>
        <taxon>Batrachia</taxon>
        <taxon>Anura</taxon>
        <taxon>Pelobatoidea</taxon>
        <taxon>Pelobatidae</taxon>
        <taxon>Pelobates</taxon>
    </lineage>
</organism>
<dbReference type="Proteomes" id="UP001295444">
    <property type="component" value="Chromosome 05"/>
</dbReference>
<feature type="compositionally biased region" description="Basic and acidic residues" evidence="1">
    <location>
        <begin position="106"/>
        <end position="121"/>
    </location>
</feature>
<reference evidence="2" key="1">
    <citation type="submission" date="2022-03" db="EMBL/GenBank/DDBJ databases">
        <authorList>
            <person name="Alioto T."/>
            <person name="Alioto T."/>
            <person name="Gomez Garrido J."/>
        </authorList>
    </citation>
    <scope>NUCLEOTIDE SEQUENCE</scope>
</reference>
<name>A0AAD1SCF3_PELCU</name>
<dbReference type="EMBL" id="OW240916">
    <property type="protein sequence ID" value="CAH2297299.1"/>
    <property type="molecule type" value="Genomic_DNA"/>
</dbReference>
<evidence type="ECO:0000313" key="2">
    <source>
        <dbReference type="EMBL" id="CAH2297299.1"/>
    </source>
</evidence>
<accession>A0AAD1SCF3</accession>
<evidence type="ECO:0000313" key="3">
    <source>
        <dbReference type="Proteomes" id="UP001295444"/>
    </source>
</evidence>
<gene>
    <name evidence="2" type="ORF">PECUL_23A031770</name>
</gene>
<sequence>MGASSTLLPLFFPALLADLLLSFPFGSLWLRSVFFLLSFCFPSSWRGAVQYRLPSCPAAGTTENDSDGPTWVYCAPLSQRMGTAPPPVSLPCSLYRGKAVISCDRGWRGRDDRPRGSDGSRPRLASPHRRTLGPGAGGEAGCKSLPFGNSNVTTINTFLEC</sequence>
<keyword evidence="3" id="KW-1185">Reference proteome</keyword>
<proteinExistence type="predicted"/>
<protein>
    <submittedName>
        <fullName evidence="2">Uncharacterized protein</fullName>
    </submittedName>
</protein>